<comment type="similarity">
    <text evidence="11">Belongs to the chitin synthase family. Class IV subfamily.</text>
</comment>
<dbReference type="EC" id="2.4.1.16" evidence="2"/>
<feature type="compositionally biased region" description="Basic and acidic residues" evidence="13">
    <location>
        <begin position="309"/>
        <end position="319"/>
    </location>
</feature>
<comment type="subcellular location">
    <subcellularLocation>
        <location evidence="1">Cell membrane</location>
        <topology evidence="1">Multi-pass membrane protein</topology>
    </subcellularLocation>
</comment>
<dbReference type="Pfam" id="PF03142">
    <property type="entry name" value="Chitin_synth_2"/>
    <property type="match status" value="1"/>
</dbReference>
<dbReference type="SUPFAM" id="SSF47769">
    <property type="entry name" value="SAM/Pointed domain"/>
    <property type="match status" value="2"/>
</dbReference>
<dbReference type="RefSeq" id="XP_031575140.1">
    <property type="nucleotide sequence ID" value="XM_031719280.1"/>
</dbReference>
<feature type="transmembrane region" description="Helical" evidence="14">
    <location>
        <begin position="2074"/>
        <end position="2093"/>
    </location>
</feature>
<dbReference type="GO" id="GO:0004100">
    <property type="term" value="F:chitin synthase activity"/>
    <property type="evidence" value="ECO:0007669"/>
    <property type="project" value="UniProtKB-EC"/>
</dbReference>
<feature type="region of interest" description="Disordered" evidence="13">
    <location>
        <begin position="23"/>
        <end position="63"/>
    </location>
</feature>
<keyword evidence="9 14" id="KW-0472">Membrane</keyword>
<feature type="compositionally biased region" description="Polar residues" evidence="13">
    <location>
        <begin position="267"/>
        <end position="276"/>
    </location>
</feature>
<feature type="transmembrane region" description="Helical" evidence="14">
    <location>
        <begin position="759"/>
        <end position="778"/>
    </location>
</feature>
<evidence type="ECO:0000256" key="14">
    <source>
        <dbReference type="SAM" id="Phobius"/>
    </source>
</evidence>
<name>A0A6P8JBW6_ACTTE</name>
<feature type="transmembrane region" description="Helical" evidence="14">
    <location>
        <begin position="865"/>
        <end position="889"/>
    </location>
</feature>
<dbReference type="KEGG" id="aten:116308782"/>
<feature type="transmembrane region" description="Helical" evidence="14">
    <location>
        <begin position="1480"/>
        <end position="1502"/>
    </location>
</feature>
<evidence type="ECO:0000256" key="9">
    <source>
        <dbReference type="ARBA" id="ARBA00023136"/>
    </source>
</evidence>
<feature type="transmembrane region" description="Helical" evidence="14">
    <location>
        <begin position="939"/>
        <end position="959"/>
    </location>
</feature>
<feature type="compositionally biased region" description="Polar residues" evidence="13">
    <location>
        <begin position="160"/>
        <end position="174"/>
    </location>
</feature>
<feature type="transmembrane region" description="Helical" evidence="14">
    <location>
        <begin position="1427"/>
        <end position="1449"/>
    </location>
</feature>
<evidence type="ECO:0000259" key="15">
    <source>
        <dbReference type="PROSITE" id="PS50105"/>
    </source>
</evidence>
<keyword evidence="16" id="KW-1185">Reference proteome</keyword>
<proteinExistence type="inferred from homology"/>
<feature type="domain" description="SAM" evidence="15">
    <location>
        <begin position="1942"/>
        <end position="2006"/>
    </location>
</feature>
<keyword evidence="5" id="KW-0808">Transferase</keyword>
<dbReference type="InterPro" id="IPR029044">
    <property type="entry name" value="Nucleotide-diphossugar_trans"/>
</dbReference>
<dbReference type="FunFam" id="3.90.550.10:FF:000139">
    <property type="entry name" value="Chitin synthase 8"/>
    <property type="match status" value="1"/>
</dbReference>
<evidence type="ECO:0000256" key="1">
    <source>
        <dbReference type="ARBA" id="ARBA00004651"/>
    </source>
</evidence>
<evidence type="ECO:0000256" key="5">
    <source>
        <dbReference type="ARBA" id="ARBA00022679"/>
    </source>
</evidence>
<dbReference type="RefSeq" id="XP_031575133.1">
    <property type="nucleotide sequence ID" value="XM_031719273.1"/>
</dbReference>
<evidence type="ECO:0000256" key="13">
    <source>
        <dbReference type="SAM" id="MobiDB-lite"/>
    </source>
</evidence>
<feature type="transmembrane region" description="Helical" evidence="14">
    <location>
        <begin position="1367"/>
        <end position="1393"/>
    </location>
</feature>
<dbReference type="Gene3D" id="1.10.150.50">
    <property type="entry name" value="Transcription Factor, Ets-1"/>
    <property type="match status" value="2"/>
</dbReference>
<feature type="compositionally biased region" description="Basic and acidic residues" evidence="13">
    <location>
        <begin position="115"/>
        <end position="135"/>
    </location>
</feature>
<reference evidence="17 18" key="1">
    <citation type="submission" date="2025-04" db="UniProtKB">
        <authorList>
            <consortium name="RefSeq"/>
        </authorList>
    </citation>
    <scope>IDENTIFICATION</scope>
    <source>
        <tissue evidence="17 18">Tentacle</tissue>
    </source>
</reference>
<feature type="compositionally biased region" description="Low complexity" evidence="13">
    <location>
        <begin position="398"/>
        <end position="416"/>
    </location>
</feature>
<keyword evidence="6 14" id="KW-0812">Transmembrane</keyword>
<feature type="region of interest" description="Disordered" evidence="13">
    <location>
        <begin position="156"/>
        <end position="234"/>
    </location>
</feature>
<dbReference type="InterPro" id="IPR004835">
    <property type="entry name" value="Chitin_synth"/>
</dbReference>
<evidence type="ECO:0000256" key="3">
    <source>
        <dbReference type="ARBA" id="ARBA00022475"/>
    </source>
</evidence>
<feature type="region of interest" description="Disordered" evidence="13">
    <location>
        <begin position="1676"/>
        <end position="1829"/>
    </location>
</feature>
<dbReference type="Pfam" id="PF00536">
    <property type="entry name" value="SAM_1"/>
    <property type="match status" value="2"/>
</dbReference>
<feature type="domain" description="SAM" evidence="15">
    <location>
        <begin position="1875"/>
        <end position="1933"/>
    </location>
</feature>
<evidence type="ECO:0000256" key="2">
    <source>
        <dbReference type="ARBA" id="ARBA00012543"/>
    </source>
</evidence>
<dbReference type="GO" id="GO:0006031">
    <property type="term" value="P:chitin biosynthetic process"/>
    <property type="evidence" value="ECO:0007669"/>
    <property type="project" value="TreeGrafter"/>
</dbReference>
<feature type="compositionally biased region" description="Basic and acidic residues" evidence="13">
    <location>
        <begin position="185"/>
        <end position="205"/>
    </location>
</feature>
<evidence type="ECO:0000256" key="4">
    <source>
        <dbReference type="ARBA" id="ARBA00022676"/>
    </source>
</evidence>
<feature type="region of interest" description="Disordered" evidence="13">
    <location>
        <begin position="264"/>
        <end position="294"/>
    </location>
</feature>
<evidence type="ECO:0000256" key="12">
    <source>
        <dbReference type="ARBA" id="ARBA00048014"/>
    </source>
</evidence>
<feature type="transmembrane region" description="Helical" evidence="14">
    <location>
        <begin position="660"/>
        <end position="682"/>
    </location>
</feature>
<comment type="catalytic activity">
    <reaction evidence="12">
        <text>[(1-&gt;4)-N-acetyl-beta-D-glucosaminyl](n) + UDP-N-acetyl-alpha-D-glucosamine = [(1-&gt;4)-N-acetyl-beta-D-glucosaminyl](n+1) + UDP + H(+)</text>
        <dbReference type="Rhea" id="RHEA:16637"/>
        <dbReference type="Rhea" id="RHEA-COMP:9593"/>
        <dbReference type="Rhea" id="RHEA-COMP:9595"/>
        <dbReference type="ChEBI" id="CHEBI:15378"/>
        <dbReference type="ChEBI" id="CHEBI:17029"/>
        <dbReference type="ChEBI" id="CHEBI:57705"/>
        <dbReference type="ChEBI" id="CHEBI:58223"/>
        <dbReference type="EC" id="2.4.1.16"/>
    </reaction>
</comment>
<feature type="transmembrane region" description="Helical" evidence="14">
    <location>
        <begin position="694"/>
        <end position="720"/>
    </location>
</feature>
<accession>A0A6P8JBW6</accession>
<feature type="compositionally biased region" description="Basic and acidic residues" evidence="13">
    <location>
        <begin position="1643"/>
        <end position="1652"/>
    </location>
</feature>
<feature type="compositionally biased region" description="Polar residues" evidence="13">
    <location>
        <begin position="90"/>
        <end position="104"/>
    </location>
</feature>
<feature type="compositionally biased region" description="Polar residues" evidence="13">
    <location>
        <begin position="381"/>
        <end position="390"/>
    </location>
</feature>
<evidence type="ECO:0000256" key="10">
    <source>
        <dbReference type="ARBA" id="ARBA00023180"/>
    </source>
</evidence>
<dbReference type="InterPro" id="IPR001660">
    <property type="entry name" value="SAM"/>
</dbReference>
<feature type="compositionally biased region" description="Basic and acidic residues" evidence="13">
    <location>
        <begin position="277"/>
        <end position="287"/>
    </location>
</feature>
<dbReference type="SUPFAM" id="SSF53448">
    <property type="entry name" value="Nucleotide-diphospho-sugar transferases"/>
    <property type="match status" value="1"/>
</dbReference>
<evidence type="ECO:0000313" key="16">
    <source>
        <dbReference type="Proteomes" id="UP000515163"/>
    </source>
</evidence>
<dbReference type="PROSITE" id="PS50105">
    <property type="entry name" value="SAM_DOMAIN"/>
    <property type="match status" value="2"/>
</dbReference>
<keyword evidence="3" id="KW-1003">Cell membrane</keyword>
<keyword evidence="10" id="KW-0325">Glycoprotein</keyword>
<feature type="compositionally biased region" description="Low complexity" evidence="13">
    <location>
        <begin position="1811"/>
        <end position="1822"/>
    </location>
</feature>
<feature type="transmembrane region" description="Helical" evidence="14">
    <location>
        <begin position="1514"/>
        <end position="1533"/>
    </location>
</feature>
<evidence type="ECO:0000256" key="11">
    <source>
        <dbReference type="ARBA" id="ARBA00046329"/>
    </source>
</evidence>
<keyword evidence="8" id="KW-0175">Coiled coil</keyword>
<dbReference type="CDD" id="cd04190">
    <property type="entry name" value="Chitin_synth_C"/>
    <property type="match status" value="1"/>
</dbReference>
<feature type="compositionally biased region" description="Low complexity" evidence="13">
    <location>
        <begin position="543"/>
        <end position="554"/>
    </location>
</feature>
<dbReference type="InterPro" id="IPR013761">
    <property type="entry name" value="SAM/pointed_sf"/>
</dbReference>
<evidence type="ECO:0000256" key="8">
    <source>
        <dbReference type="ARBA" id="ARBA00023054"/>
    </source>
</evidence>
<feature type="compositionally biased region" description="Polar residues" evidence="13">
    <location>
        <begin position="31"/>
        <end position="44"/>
    </location>
</feature>
<dbReference type="Gene3D" id="3.90.550.10">
    <property type="entry name" value="Spore Coat Polysaccharide Biosynthesis Protein SpsA, Chain A"/>
    <property type="match status" value="1"/>
</dbReference>
<dbReference type="Proteomes" id="UP000515163">
    <property type="component" value="Unplaced"/>
</dbReference>
<feature type="transmembrane region" description="Helical" evidence="14">
    <location>
        <begin position="979"/>
        <end position="1002"/>
    </location>
</feature>
<organism evidence="16 17">
    <name type="scientific">Actinia tenebrosa</name>
    <name type="common">Australian red waratah sea anemone</name>
    <dbReference type="NCBI Taxonomy" id="6105"/>
    <lineage>
        <taxon>Eukaryota</taxon>
        <taxon>Metazoa</taxon>
        <taxon>Cnidaria</taxon>
        <taxon>Anthozoa</taxon>
        <taxon>Hexacorallia</taxon>
        <taxon>Actiniaria</taxon>
        <taxon>Actiniidae</taxon>
        <taxon>Actinia</taxon>
    </lineage>
</organism>
<evidence type="ECO:0000313" key="18">
    <source>
        <dbReference type="RefSeq" id="XP_031575140.1"/>
    </source>
</evidence>
<dbReference type="OrthoDB" id="370884at2759"/>
<feature type="transmembrane region" description="Helical" evidence="14">
    <location>
        <begin position="909"/>
        <end position="927"/>
    </location>
</feature>
<feature type="region of interest" description="Disordered" evidence="13">
    <location>
        <begin position="80"/>
        <end position="135"/>
    </location>
</feature>
<dbReference type="PANTHER" id="PTHR22914:SF41">
    <property type="entry name" value="CHITIN SYNTHASE 7"/>
    <property type="match status" value="1"/>
</dbReference>
<evidence type="ECO:0000256" key="7">
    <source>
        <dbReference type="ARBA" id="ARBA00022989"/>
    </source>
</evidence>
<evidence type="ECO:0000256" key="6">
    <source>
        <dbReference type="ARBA" id="ARBA00022692"/>
    </source>
</evidence>
<feature type="transmembrane region" description="Helical" evidence="14">
    <location>
        <begin position="603"/>
        <end position="627"/>
    </location>
</feature>
<gene>
    <name evidence="17 18" type="primary">LOC116308782</name>
</gene>
<dbReference type="GO" id="GO:0005886">
    <property type="term" value="C:plasma membrane"/>
    <property type="evidence" value="ECO:0007669"/>
    <property type="project" value="UniProtKB-SubCell"/>
</dbReference>
<keyword evidence="7 14" id="KW-1133">Transmembrane helix</keyword>
<dbReference type="PANTHER" id="PTHR22914">
    <property type="entry name" value="CHITIN SYNTHASE"/>
    <property type="match status" value="1"/>
</dbReference>
<feature type="transmembrane region" description="Helical" evidence="14">
    <location>
        <begin position="2105"/>
        <end position="2126"/>
    </location>
</feature>
<feature type="compositionally biased region" description="Basic residues" evidence="13">
    <location>
        <begin position="1595"/>
        <end position="1609"/>
    </location>
</feature>
<feature type="compositionally biased region" description="Pro residues" evidence="13">
    <location>
        <begin position="321"/>
        <end position="337"/>
    </location>
</feature>
<feature type="transmembrane region" description="Helical" evidence="14">
    <location>
        <begin position="1400"/>
        <end position="1421"/>
    </location>
</feature>
<feature type="compositionally biased region" description="Polar residues" evidence="13">
    <location>
        <begin position="1683"/>
        <end position="1714"/>
    </location>
</feature>
<evidence type="ECO:0000313" key="17">
    <source>
        <dbReference type="RefSeq" id="XP_031575133.1"/>
    </source>
</evidence>
<keyword evidence="4" id="KW-0328">Glycosyltransferase</keyword>
<feature type="region of interest" description="Disordered" evidence="13">
    <location>
        <begin position="309"/>
        <end position="558"/>
    </location>
</feature>
<protein>
    <recommendedName>
        <fullName evidence="2">chitin synthase</fullName>
        <ecNumber evidence="2">2.4.1.16</ecNumber>
    </recommendedName>
</protein>
<dbReference type="SMART" id="SM00454">
    <property type="entry name" value="SAM"/>
    <property type="match status" value="2"/>
</dbReference>
<dbReference type="GeneID" id="116308782"/>
<sequence>MNQHRSRPRQRFEREEAQRRLYVENARNLRTKNVSPQRYFSSDSPKFARHNRSASNPDVTEFWRQETDSNLASRYLQNDRDFESEGLSDQEVSQFEGNGGSRSYVSAKRNVPRPKSSENVHEPIKTKRSRSLGEIDKIQDSSRIYEPIEQLYNYARKNNPRNSLGNASRDSGTGYSRPGSPKLSRSPDYDHLSPRTPPRDYDPNRRPSYPVISHHPYEVCNPKIPNSPLLTRKRSNSYDNYLSNATDQYPRRTSGADQYESLDGQARSLTEGSHASNDNRSKKDDYIRVPGPGHENWIMRRKSLFLDRGEQVQQNRERPNFTPPRRPVPKPITPPRSPRPKTILPKPPVPTPRRGSREDLSDAGAKQVSRPKSPKHDKQNSMDSQKSDNAYDNIRDALNSLLPQQGSQPSSPNEQESLPDDGRPLGNNLVDLPHIMVQPGTQPPSPNEQENLPDDRGPLNDHLDGLPSIMVQPGTRPSSPDGQESLPGERRPSSEQIYRYPNENQNRPASFDNFGRQSSGGESPNEPPFKHSPSFSNGSLPMGFSQGGFPSSPSIADTSISRETYNSNLSNYRLTVENRANQEREAKEEDEFCTNVYVITTKYIAVILTALLVLFCVTANKICLLVIGNEYSLLKDNNTLFKAHQADGKDRSKYSSKESIVIMLVIILMIPQAISLFYGIWGEKKSQKWPRKSAILWIIFGGIIEASCLSFLCIYVLTVLNIEPSLFLLFISGLFVIPTIIQISLYAKRWETKKGKMRIVTFTIAAGMQITGLILLVYTKKEMMETTAKFAIPITIALLSIAWSPKIRRLQTKPVTPVAAVDPPAHHGSFEDFDFEDDDEAVSVAPNVTLDSPPPPRKQAAREKAAIVMALVQLITTPLASVIFCKGLGIVDLDKLGKGFDLISSDHPAFYFFLTQILVTFIGYHMAWLACSMYAQRPAFALPLTLATPLALILIEVRGSCENHSFIPLRCGPQEGEELYYMIAVAVLMLTGQFLSTGYYVWANMGYIMGKASHLFWLPSYTGILLEPFLLLNRRNKVTDDKHVASKRLARDSYVFICTTMYHEVQQEMEQLLSSIHDIDVHFKDAGRHVESHIFFDGCIKAEVMNSYILQLASVVEYTLKVKLADVTKVLTPYGMQLRWTLPGGLPVTIHLKDNTKVKNKKRWSQVMYMSYILDYKQRIYNVPDDQTYILTTDADVKFTHESMEALLDYMVQDEGIGAVCGRTHPLGNGPMVWYQIFDYAIGHWFMKVANHVFGSVLCCPGCFSLYRCQAVRDILPTYSTTVSEAFEFLTKDMGEDRWMCTLMVQAGWRLAYCAAAEDQTYCPMEFEEFYKQRRRWMPSTLANLGLLVSEWRTVLKNNENISFPFIIYQVVLLCATLIGPSIVILFIVGGLVNMGMDEITAAVLMSVTTIGYGLICLFFPQSTQITVAKFLTFIFAVIMIVVTIGLAVQINKEIKDREELREENRLANYTLEIDLHKQLPAGISTLYLGGLVAIFLIAAMLHPKEALCLLNGIWYLLCLPSGYLLLTVYSVVNMTDRSWGTREGKTKGGKEVSPLDVLWEQFKVKCACCLRPFAAKENKPPEPEAKNKQESRKDRLKRVLSRKSRKSTKSTESNASRKGRRSRKNSKELDSEMDSESASESTRGKSKSDKGTLRKLRLAIRHSLKGIGFFKDDDQVEDRHQMQSGGMSTDTIGRMQQQQQGSGDERYSGNQSGFPPLPVDPLLHHRSNHENKGYDEGMDTYPGAPGYPTVIPNTPPEDGDRRNKASPIYDEIHPQPNRYPYSEVSYPSLKNPNVDRVKSRAQSGVEFDSDYGSSSSSSQQYRPRRGSRADMMNTVYEGVHLEAGNLDGVSYMGTSIGGISSFALLTSDDIHLPVEEWLKGDLKEYTGNFRKHGYDSIAFICSMKEKDLEYIGIKKRGHRQKIAREITKLPKHEIEEDIPIDVGEWLEDLGLEEYIDAFDENGYNEPTDLEDLKNMDKDTVKETFNITKVAHLNMLCQAINKLQYANQGQKVIRKARRELLRVPTHLLEYYNNDGGDEYEFWENLRQSRLIPEMAGFDGNTELKEKLQDLRNSAVMIFLVANTLWMIVIMVLVRQSSLKTLGVDLIGLSFLLVYGTIIILQFLAMIGHRLTTLLHVLARASWTCCQRKKMQAA</sequence>
<feature type="region of interest" description="Disordered" evidence="13">
    <location>
        <begin position="1578"/>
        <end position="1652"/>
    </location>
</feature>
<feature type="compositionally biased region" description="Basic and acidic residues" evidence="13">
    <location>
        <begin position="1578"/>
        <end position="1594"/>
    </location>
</feature>
<feature type="compositionally biased region" description="Basic and acidic residues" evidence="13">
    <location>
        <begin position="453"/>
        <end position="464"/>
    </location>
</feature>
<feature type="transmembrane region" description="Helical" evidence="14">
    <location>
        <begin position="726"/>
        <end position="747"/>
    </location>
</feature>